<protein>
    <recommendedName>
        <fullName evidence="3">SRPBCC family protein</fullName>
    </recommendedName>
</protein>
<dbReference type="SUPFAM" id="SSF55961">
    <property type="entry name" value="Bet v1-like"/>
    <property type="match status" value="1"/>
</dbReference>
<dbReference type="InterPro" id="IPR023393">
    <property type="entry name" value="START-like_dom_sf"/>
</dbReference>
<gene>
    <name evidence="1" type="ordered locus">RPB_0797</name>
</gene>
<proteinExistence type="predicted"/>
<dbReference type="KEGG" id="rpb:RPB_0797"/>
<dbReference type="CDD" id="cd07821">
    <property type="entry name" value="PYR_PYL_RCAR_like"/>
    <property type="match status" value="1"/>
</dbReference>
<dbReference type="EMBL" id="CP000250">
    <property type="protein sequence ID" value="ABD05508.1"/>
    <property type="molecule type" value="Genomic_DNA"/>
</dbReference>
<dbReference type="AlphaFoldDB" id="Q2J202"/>
<dbReference type="eggNOG" id="ENOG5032SNS">
    <property type="taxonomic scope" value="Bacteria"/>
</dbReference>
<dbReference type="STRING" id="316058.RPB_0797"/>
<dbReference type="Pfam" id="PF10604">
    <property type="entry name" value="Polyketide_cyc2"/>
    <property type="match status" value="1"/>
</dbReference>
<accession>Q2J202</accession>
<name>Q2J202_RHOP2</name>
<dbReference type="InterPro" id="IPR019587">
    <property type="entry name" value="Polyketide_cyclase/dehydratase"/>
</dbReference>
<sequence length="134" mass="14856">MASIHQSLTITASVAEVWDAIRDFGRVHLRVAPGFVADCRLDGDGRIVTFASGTIVRETLVDCDDSRHRLVYAISPNERVAHYQGQFVVTENDDRRCRIDWTVDLLPDAIAPMIAAQMQLGVAAMRTTLERSDG</sequence>
<dbReference type="Proteomes" id="UP000008809">
    <property type="component" value="Chromosome"/>
</dbReference>
<reference evidence="1 2" key="1">
    <citation type="submission" date="2006-01" db="EMBL/GenBank/DDBJ databases">
        <title>Complete sequence of Rhodopseudomonas palustris HaA2.</title>
        <authorList>
            <consortium name="US DOE Joint Genome Institute"/>
            <person name="Copeland A."/>
            <person name="Lucas S."/>
            <person name="Lapidus A."/>
            <person name="Barry K."/>
            <person name="Detter J.C."/>
            <person name="Glavina T."/>
            <person name="Hammon N."/>
            <person name="Israni S."/>
            <person name="Pitluck S."/>
            <person name="Chain P."/>
            <person name="Malfatti S."/>
            <person name="Shin M."/>
            <person name="Vergez L."/>
            <person name="Schmutz J."/>
            <person name="Larimer F."/>
            <person name="Land M."/>
            <person name="Hauser L."/>
            <person name="Pelletier D.A."/>
            <person name="Kyrpides N."/>
            <person name="Anderson I."/>
            <person name="Oda Y."/>
            <person name="Harwood C.S."/>
            <person name="Richardson P."/>
        </authorList>
    </citation>
    <scope>NUCLEOTIDE SEQUENCE [LARGE SCALE GENOMIC DNA]</scope>
    <source>
        <strain evidence="1 2">HaA2</strain>
    </source>
</reference>
<evidence type="ECO:0008006" key="3">
    <source>
        <dbReference type="Google" id="ProtNLM"/>
    </source>
</evidence>
<dbReference type="OrthoDB" id="1364128at2"/>
<keyword evidence="2" id="KW-1185">Reference proteome</keyword>
<dbReference type="HOGENOM" id="CLU_106645_3_0_5"/>
<evidence type="ECO:0000313" key="2">
    <source>
        <dbReference type="Proteomes" id="UP000008809"/>
    </source>
</evidence>
<organism evidence="1 2">
    <name type="scientific">Rhodopseudomonas palustris (strain HaA2)</name>
    <dbReference type="NCBI Taxonomy" id="316058"/>
    <lineage>
        <taxon>Bacteria</taxon>
        <taxon>Pseudomonadati</taxon>
        <taxon>Pseudomonadota</taxon>
        <taxon>Alphaproteobacteria</taxon>
        <taxon>Hyphomicrobiales</taxon>
        <taxon>Nitrobacteraceae</taxon>
        <taxon>Rhodopseudomonas</taxon>
    </lineage>
</organism>
<evidence type="ECO:0000313" key="1">
    <source>
        <dbReference type="EMBL" id="ABD05508.1"/>
    </source>
</evidence>
<dbReference type="Gene3D" id="3.30.530.20">
    <property type="match status" value="1"/>
</dbReference>
<dbReference type="RefSeq" id="WP_011439697.1">
    <property type="nucleotide sequence ID" value="NC_007778.1"/>
</dbReference>